<organism evidence="1 2">
    <name type="scientific">Lentihominibacter hominis</name>
    <dbReference type="NCBI Taxonomy" id="2763645"/>
    <lineage>
        <taxon>Bacteria</taxon>
        <taxon>Bacillati</taxon>
        <taxon>Bacillota</taxon>
        <taxon>Clostridia</taxon>
        <taxon>Peptostreptococcales</taxon>
        <taxon>Anaerovoracaceae</taxon>
        <taxon>Lentihominibacter</taxon>
    </lineage>
</organism>
<name>A0A926EAI4_9FIRM</name>
<dbReference type="EMBL" id="JACRTA010000002">
    <property type="protein sequence ID" value="MBC8568466.1"/>
    <property type="molecule type" value="Genomic_DNA"/>
</dbReference>
<dbReference type="RefSeq" id="WP_187525308.1">
    <property type="nucleotide sequence ID" value="NZ_JACRTA010000002.1"/>
</dbReference>
<comment type="caution">
    <text evidence="1">The sequence shown here is derived from an EMBL/GenBank/DDBJ whole genome shotgun (WGS) entry which is preliminary data.</text>
</comment>
<reference evidence="1" key="1">
    <citation type="submission" date="2020-08" db="EMBL/GenBank/DDBJ databases">
        <title>Genome public.</title>
        <authorList>
            <person name="Liu C."/>
            <person name="Sun Q."/>
        </authorList>
    </citation>
    <scope>NUCLEOTIDE SEQUENCE</scope>
    <source>
        <strain evidence="1">NSJ-24</strain>
    </source>
</reference>
<proteinExistence type="predicted"/>
<keyword evidence="2" id="KW-1185">Reference proteome</keyword>
<evidence type="ECO:0000313" key="1">
    <source>
        <dbReference type="EMBL" id="MBC8568466.1"/>
    </source>
</evidence>
<gene>
    <name evidence="1" type="ORF">H8692_06825</name>
</gene>
<evidence type="ECO:0000313" key="2">
    <source>
        <dbReference type="Proteomes" id="UP000610862"/>
    </source>
</evidence>
<accession>A0A926EAI4</accession>
<sequence>MKKETLDYIVKKTHELINAPTCSAETKESAERWLNAVGTDNEKEETIRYIAELEADIMPIDNLINFASSEKGKEYFGADNALSIEKHAIQIKANGAKYCDCPACLIVSDILDRKNEML</sequence>
<dbReference type="Proteomes" id="UP000610862">
    <property type="component" value="Unassembled WGS sequence"/>
</dbReference>
<dbReference type="AlphaFoldDB" id="A0A926EAI4"/>
<protein>
    <submittedName>
        <fullName evidence="1">Molecular chaperone Hsp90</fullName>
    </submittedName>
</protein>